<dbReference type="Proteomes" id="UP001195483">
    <property type="component" value="Unassembled WGS sequence"/>
</dbReference>
<feature type="region of interest" description="Disordered" evidence="1">
    <location>
        <begin position="1"/>
        <end position="28"/>
    </location>
</feature>
<reference evidence="2" key="2">
    <citation type="journal article" date="2021" name="Genome Biol. Evol.">
        <title>Developing a high-quality reference genome for a parasitic bivalve with doubly uniparental inheritance (Bivalvia: Unionida).</title>
        <authorList>
            <person name="Smith C.H."/>
        </authorList>
    </citation>
    <scope>NUCLEOTIDE SEQUENCE</scope>
    <source>
        <strain evidence="2">CHS0354</strain>
        <tissue evidence="2">Mantle</tissue>
    </source>
</reference>
<feature type="region of interest" description="Disordered" evidence="1">
    <location>
        <begin position="50"/>
        <end position="76"/>
    </location>
</feature>
<evidence type="ECO:0000313" key="2">
    <source>
        <dbReference type="EMBL" id="KAK3593273.1"/>
    </source>
</evidence>
<name>A0AAE0SKX2_9BIVA</name>
<feature type="compositionally biased region" description="Basic and acidic residues" evidence="1">
    <location>
        <begin position="50"/>
        <end position="68"/>
    </location>
</feature>
<reference evidence="2" key="1">
    <citation type="journal article" date="2021" name="Genome Biol. Evol.">
        <title>A High-Quality Reference Genome for a Parasitic Bivalve with Doubly Uniparental Inheritance (Bivalvia: Unionida).</title>
        <authorList>
            <person name="Smith C.H."/>
        </authorList>
    </citation>
    <scope>NUCLEOTIDE SEQUENCE</scope>
    <source>
        <strain evidence="2">CHS0354</strain>
    </source>
</reference>
<organism evidence="2 3">
    <name type="scientific">Potamilus streckersoni</name>
    <dbReference type="NCBI Taxonomy" id="2493646"/>
    <lineage>
        <taxon>Eukaryota</taxon>
        <taxon>Metazoa</taxon>
        <taxon>Spiralia</taxon>
        <taxon>Lophotrochozoa</taxon>
        <taxon>Mollusca</taxon>
        <taxon>Bivalvia</taxon>
        <taxon>Autobranchia</taxon>
        <taxon>Heteroconchia</taxon>
        <taxon>Palaeoheterodonta</taxon>
        <taxon>Unionida</taxon>
        <taxon>Unionoidea</taxon>
        <taxon>Unionidae</taxon>
        <taxon>Ambleminae</taxon>
        <taxon>Lampsilini</taxon>
        <taxon>Potamilus</taxon>
    </lineage>
</organism>
<dbReference type="EMBL" id="JAEAOA010000748">
    <property type="protein sequence ID" value="KAK3593273.1"/>
    <property type="molecule type" value="Genomic_DNA"/>
</dbReference>
<evidence type="ECO:0000256" key="1">
    <source>
        <dbReference type="SAM" id="MobiDB-lite"/>
    </source>
</evidence>
<feature type="compositionally biased region" description="Polar residues" evidence="1">
    <location>
        <begin position="19"/>
        <end position="28"/>
    </location>
</feature>
<proteinExistence type="predicted"/>
<keyword evidence="3" id="KW-1185">Reference proteome</keyword>
<evidence type="ECO:0000313" key="3">
    <source>
        <dbReference type="Proteomes" id="UP001195483"/>
    </source>
</evidence>
<sequence length="76" mass="8675">MKVHLLPSKEPETPPKASPDSQQTNTVKRQVCEGIKRSAEIWNIRDKLDPVKESRRHNGVDRVDKDSKPSSFPILK</sequence>
<gene>
    <name evidence="2" type="ORF">CHS0354_012367</name>
</gene>
<accession>A0AAE0SKX2</accession>
<protein>
    <submittedName>
        <fullName evidence="2">Uncharacterized protein</fullName>
    </submittedName>
</protein>
<dbReference type="AlphaFoldDB" id="A0AAE0SKX2"/>
<reference evidence="2" key="3">
    <citation type="submission" date="2023-05" db="EMBL/GenBank/DDBJ databases">
        <authorList>
            <person name="Smith C.H."/>
        </authorList>
    </citation>
    <scope>NUCLEOTIDE SEQUENCE</scope>
    <source>
        <strain evidence="2">CHS0354</strain>
        <tissue evidence="2">Mantle</tissue>
    </source>
</reference>
<comment type="caution">
    <text evidence="2">The sequence shown here is derived from an EMBL/GenBank/DDBJ whole genome shotgun (WGS) entry which is preliminary data.</text>
</comment>